<name>A0A8T2USU9_CERRI</name>
<feature type="transmembrane region" description="Helical" evidence="6">
    <location>
        <begin position="30"/>
        <end position="52"/>
    </location>
</feature>
<keyword evidence="4 6" id="KW-1133">Transmembrane helix</keyword>
<reference evidence="7" key="1">
    <citation type="submission" date="2021-08" db="EMBL/GenBank/DDBJ databases">
        <title>WGS assembly of Ceratopteris richardii.</title>
        <authorList>
            <person name="Marchant D.B."/>
            <person name="Chen G."/>
            <person name="Jenkins J."/>
            <person name="Shu S."/>
            <person name="Leebens-Mack J."/>
            <person name="Grimwood J."/>
            <person name="Schmutz J."/>
            <person name="Soltis P."/>
            <person name="Soltis D."/>
            <person name="Chen Z.-H."/>
        </authorList>
    </citation>
    <scope>NUCLEOTIDE SEQUENCE</scope>
    <source>
        <strain evidence="7">Whitten #5841</strain>
        <tissue evidence="7">Leaf</tissue>
    </source>
</reference>
<comment type="subcellular location">
    <subcellularLocation>
        <location evidence="1">Membrane</location>
    </subcellularLocation>
</comment>
<proteinExistence type="inferred from homology"/>
<organism evidence="7 8">
    <name type="scientific">Ceratopteris richardii</name>
    <name type="common">Triangle waterfern</name>
    <dbReference type="NCBI Taxonomy" id="49495"/>
    <lineage>
        <taxon>Eukaryota</taxon>
        <taxon>Viridiplantae</taxon>
        <taxon>Streptophyta</taxon>
        <taxon>Embryophyta</taxon>
        <taxon>Tracheophyta</taxon>
        <taxon>Polypodiopsida</taxon>
        <taxon>Polypodiidae</taxon>
        <taxon>Polypodiales</taxon>
        <taxon>Pteridineae</taxon>
        <taxon>Pteridaceae</taxon>
        <taxon>Parkerioideae</taxon>
        <taxon>Ceratopteris</taxon>
    </lineage>
</organism>
<keyword evidence="8" id="KW-1185">Reference proteome</keyword>
<dbReference type="Gene3D" id="1.10.10.1740">
    <property type="entry name" value="Transmembrane protein 14-like"/>
    <property type="match status" value="1"/>
</dbReference>
<dbReference type="AlphaFoldDB" id="A0A8T2USU9"/>
<evidence type="ECO:0000256" key="4">
    <source>
        <dbReference type="ARBA" id="ARBA00022989"/>
    </source>
</evidence>
<dbReference type="GO" id="GO:0009706">
    <property type="term" value="C:chloroplast inner membrane"/>
    <property type="evidence" value="ECO:0007669"/>
    <property type="project" value="TreeGrafter"/>
</dbReference>
<evidence type="ECO:0000256" key="2">
    <source>
        <dbReference type="ARBA" id="ARBA00007590"/>
    </source>
</evidence>
<feature type="transmembrane region" description="Helical" evidence="6">
    <location>
        <begin position="6"/>
        <end position="23"/>
    </location>
</feature>
<keyword evidence="3 6" id="KW-0812">Transmembrane</keyword>
<dbReference type="InterPro" id="IPR005349">
    <property type="entry name" value="TMEM14"/>
</dbReference>
<evidence type="ECO:0000256" key="1">
    <source>
        <dbReference type="ARBA" id="ARBA00004370"/>
    </source>
</evidence>
<feature type="transmembrane region" description="Helical" evidence="6">
    <location>
        <begin position="89"/>
        <end position="108"/>
    </location>
</feature>
<evidence type="ECO:0000313" key="7">
    <source>
        <dbReference type="EMBL" id="KAH7437690.1"/>
    </source>
</evidence>
<dbReference type="PANTHER" id="PTHR12668">
    <property type="entry name" value="TRANSMEMBRANE PROTEIN 14, 15"/>
    <property type="match status" value="1"/>
</dbReference>
<evidence type="ECO:0000256" key="6">
    <source>
        <dbReference type="SAM" id="Phobius"/>
    </source>
</evidence>
<sequence>MHDFCFTIPYGFVIVLGGLIGFLRKGSSTSLMGGGAAGALLLLAGYMSLQAFKKHENSYFALLLETGVSVALTWVMGQRYLASGKIMPAGMVAIISGLMAAFYLYKLLTGGNHITKRQE</sequence>
<evidence type="ECO:0000256" key="5">
    <source>
        <dbReference type="ARBA" id="ARBA00023136"/>
    </source>
</evidence>
<keyword evidence="5 6" id="KW-0472">Membrane</keyword>
<dbReference type="EMBL" id="CM035410">
    <property type="protein sequence ID" value="KAH7437690.1"/>
    <property type="molecule type" value="Genomic_DNA"/>
</dbReference>
<dbReference type="OrthoDB" id="5620at2759"/>
<dbReference type="OMA" id="ANSHKIM"/>
<evidence type="ECO:0000256" key="3">
    <source>
        <dbReference type="ARBA" id="ARBA00022692"/>
    </source>
</evidence>
<gene>
    <name evidence="7" type="ORF">KP509_05G084300</name>
</gene>
<dbReference type="Pfam" id="PF03647">
    <property type="entry name" value="Tmemb_14"/>
    <property type="match status" value="1"/>
</dbReference>
<dbReference type="Proteomes" id="UP000825935">
    <property type="component" value="Chromosome 5"/>
</dbReference>
<dbReference type="GO" id="GO:0015245">
    <property type="term" value="F:fatty acid transmembrane transporter activity"/>
    <property type="evidence" value="ECO:0007669"/>
    <property type="project" value="TreeGrafter"/>
</dbReference>
<comment type="similarity">
    <text evidence="2">Belongs to the TMEM14 family.</text>
</comment>
<dbReference type="PANTHER" id="PTHR12668:SF5">
    <property type="entry name" value="PROTEIN FATTY ACID EXPORT 5-RELATED"/>
    <property type="match status" value="1"/>
</dbReference>
<protein>
    <submittedName>
        <fullName evidence="7">Uncharacterized protein</fullName>
    </submittedName>
</protein>
<dbReference type="InterPro" id="IPR044890">
    <property type="entry name" value="TMEM14_sf"/>
</dbReference>
<comment type="caution">
    <text evidence="7">The sequence shown here is derived from an EMBL/GenBank/DDBJ whole genome shotgun (WGS) entry which is preliminary data.</text>
</comment>
<accession>A0A8T2USU9</accession>
<evidence type="ECO:0000313" key="8">
    <source>
        <dbReference type="Proteomes" id="UP000825935"/>
    </source>
</evidence>